<dbReference type="Gene3D" id="1.10.1200.10">
    <property type="entry name" value="ACP-like"/>
    <property type="match status" value="3"/>
</dbReference>
<dbReference type="Proteomes" id="UP000581769">
    <property type="component" value="Unassembled WGS sequence"/>
</dbReference>
<dbReference type="PROSITE" id="PS50075">
    <property type="entry name" value="CARRIER"/>
    <property type="match status" value="3"/>
</dbReference>
<dbReference type="Gene3D" id="3.40.50.980">
    <property type="match status" value="2"/>
</dbReference>
<dbReference type="NCBIfam" id="TIGR01720">
    <property type="entry name" value="NRPS-para261"/>
    <property type="match status" value="1"/>
</dbReference>
<dbReference type="InterPro" id="IPR042099">
    <property type="entry name" value="ANL_N_sf"/>
</dbReference>
<dbReference type="GO" id="GO:0003824">
    <property type="term" value="F:catalytic activity"/>
    <property type="evidence" value="ECO:0007669"/>
    <property type="project" value="InterPro"/>
</dbReference>
<keyword evidence="5" id="KW-0045">Antibiotic biosynthesis</keyword>
<dbReference type="Pfam" id="PF00550">
    <property type="entry name" value="PP-binding"/>
    <property type="match status" value="3"/>
</dbReference>
<dbReference type="FunFam" id="2.30.38.10:FF:000001">
    <property type="entry name" value="Non-ribosomal peptide synthetase PvdI"/>
    <property type="match status" value="3"/>
</dbReference>
<keyword evidence="9" id="KW-1185">Reference proteome</keyword>
<dbReference type="InterPro" id="IPR020845">
    <property type="entry name" value="AMP-binding_CS"/>
</dbReference>
<evidence type="ECO:0000256" key="1">
    <source>
        <dbReference type="ARBA" id="ARBA00001957"/>
    </source>
</evidence>
<dbReference type="EMBL" id="JACHMG010000001">
    <property type="protein sequence ID" value="MBB4685797.1"/>
    <property type="molecule type" value="Genomic_DNA"/>
</dbReference>
<evidence type="ECO:0000256" key="5">
    <source>
        <dbReference type="ARBA" id="ARBA00023194"/>
    </source>
</evidence>
<organism evidence="8 9">
    <name type="scientific">Amycolatopsis jiangsuensis</name>
    <dbReference type="NCBI Taxonomy" id="1181879"/>
    <lineage>
        <taxon>Bacteria</taxon>
        <taxon>Bacillati</taxon>
        <taxon>Actinomycetota</taxon>
        <taxon>Actinomycetes</taxon>
        <taxon>Pseudonocardiales</taxon>
        <taxon>Pseudonocardiaceae</taxon>
        <taxon>Amycolatopsis</taxon>
    </lineage>
</organism>
<name>A0A840IWV7_9PSEU</name>
<dbReference type="GO" id="GO:0008610">
    <property type="term" value="P:lipid biosynthetic process"/>
    <property type="evidence" value="ECO:0007669"/>
    <property type="project" value="UniProtKB-ARBA"/>
</dbReference>
<dbReference type="Gene3D" id="3.30.300.30">
    <property type="match status" value="3"/>
</dbReference>
<dbReference type="Pfam" id="PF00501">
    <property type="entry name" value="AMP-binding"/>
    <property type="match status" value="3"/>
</dbReference>
<dbReference type="InterPro" id="IPR006162">
    <property type="entry name" value="Ppantetheine_attach_site"/>
</dbReference>
<feature type="domain" description="Carrier" evidence="7">
    <location>
        <begin position="3019"/>
        <end position="3093"/>
    </location>
</feature>
<evidence type="ECO:0000256" key="3">
    <source>
        <dbReference type="ARBA" id="ARBA00022553"/>
    </source>
</evidence>
<dbReference type="FunFam" id="3.40.50.12780:FF:000012">
    <property type="entry name" value="Non-ribosomal peptide synthetase"/>
    <property type="match status" value="2"/>
</dbReference>
<dbReference type="GO" id="GO:0005829">
    <property type="term" value="C:cytosol"/>
    <property type="evidence" value="ECO:0007669"/>
    <property type="project" value="TreeGrafter"/>
</dbReference>
<dbReference type="SUPFAM" id="SSF47336">
    <property type="entry name" value="ACP-like"/>
    <property type="match status" value="3"/>
</dbReference>
<dbReference type="PANTHER" id="PTHR45527:SF1">
    <property type="entry name" value="FATTY ACID SYNTHASE"/>
    <property type="match status" value="1"/>
</dbReference>
<feature type="region of interest" description="Disordered" evidence="6">
    <location>
        <begin position="916"/>
        <end position="935"/>
    </location>
</feature>
<evidence type="ECO:0000256" key="6">
    <source>
        <dbReference type="SAM" id="MobiDB-lite"/>
    </source>
</evidence>
<dbReference type="FunFam" id="1.10.1200.10:FF:000016">
    <property type="entry name" value="Non-ribosomal peptide synthase"/>
    <property type="match status" value="1"/>
</dbReference>
<dbReference type="InterPro" id="IPR020806">
    <property type="entry name" value="PKS_PP-bd"/>
</dbReference>
<feature type="domain" description="Carrier" evidence="7">
    <location>
        <begin position="1973"/>
        <end position="2048"/>
    </location>
</feature>
<dbReference type="GO" id="GO:0031177">
    <property type="term" value="F:phosphopantetheine binding"/>
    <property type="evidence" value="ECO:0007669"/>
    <property type="project" value="InterPro"/>
</dbReference>
<dbReference type="Gene3D" id="3.40.50.12780">
    <property type="entry name" value="N-terminal domain of ligase-like"/>
    <property type="match status" value="2"/>
</dbReference>
<dbReference type="RefSeq" id="WP_184780769.1">
    <property type="nucleotide sequence ID" value="NZ_JACHMG010000001.1"/>
</dbReference>
<dbReference type="InterPro" id="IPR009081">
    <property type="entry name" value="PP-bd_ACP"/>
</dbReference>
<dbReference type="SMART" id="SM00823">
    <property type="entry name" value="PKS_PP"/>
    <property type="match status" value="3"/>
</dbReference>
<dbReference type="PANTHER" id="PTHR45527">
    <property type="entry name" value="NONRIBOSOMAL PEPTIDE SYNTHETASE"/>
    <property type="match status" value="1"/>
</dbReference>
<dbReference type="Pfam" id="PF00668">
    <property type="entry name" value="Condensation"/>
    <property type="match status" value="5"/>
</dbReference>
<dbReference type="InterPro" id="IPR010060">
    <property type="entry name" value="NRPS_synth"/>
</dbReference>
<dbReference type="SUPFAM" id="SSF52777">
    <property type="entry name" value="CoA-dependent acyltransferases"/>
    <property type="match status" value="10"/>
</dbReference>
<dbReference type="InterPro" id="IPR000873">
    <property type="entry name" value="AMP-dep_synth/lig_dom"/>
</dbReference>
<dbReference type="GO" id="GO:0043041">
    <property type="term" value="P:amino acid activation for nonribosomal peptide biosynthetic process"/>
    <property type="evidence" value="ECO:0007669"/>
    <property type="project" value="TreeGrafter"/>
</dbReference>
<dbReference type="CDD" id="cd05930">
    <property type="entry name" value="A_NRPS"/>
    <property type="match status" value="1"/>
</dbReference>
<dbReference type="Gene3D" id="2.30.38.10">
    <property type="entry name" value="Luciferase, Domain 3"/>
    <property type="match status" value="1"/>
</dbReference>
<evidence type="ECO:0000259" key="7">
    <source>
        <dbReference type="PROSITE" id="PS50075"/>
    </source>
</evidence>
<sequence length="3946" mass="423765">MSADRGLEDILPLSPLQEGLLFHAEEAASAGDTDPYTVHLAVDLAGEVDEHRLREAAVRLVARHTALRSCFRRRKNGEPVQLVVRAVEPEWSFHDVQDAETAEAIAAADRAKPFDLSRPPLVRFTVLRLGSARHRLLVTHHHIVLDGWSLPLIVRELLALYEGAEHTLPRARPYRDYLSWLARQDTAKAIDAWRSALEGVTEPTLLGTGAGSAGAPVEITAELDEAETGRLTAYVRSQRLTLAGVTQAAWALVLGRLTGRADVVFGSTVSGRPPQLRGSETMPGLFVTTVPARFRIPPAESFLELGSRTQAEQAELLEHQHLGLARIQQETGHGELFDTLFVVENYPLEQAPAEEHEVTVTGSAGQDATHYPLTVLVIPGPRLRLRAKYQPGRITAARAQAAVNGLRAVLVAALSEPERPTGALGLLEAADRQAMLRQSRTEPPALGETTVRDRFAAQVRQTPQAPAVHLPGGDFWTYAELQARAERVAGALVSRDVGPGDLVAIALPRTPELIAVLLGVLTAGAAYLPLDPEHPAERLAFTFADARPRLLISDRELAGDLPAVAPEALDGPVGSSLVRPVLPGHPAYVIYTSGSTGVPKGVVISQRNLAGLAAWAAAEFGRDGLGRVLAATSLTFDVSVFEIFGPLLCGGSVELVRNLLELAEHPGRSWEFDLVSGVPSVVEVVLDEPAVDLRARTIVLAGEAFPRELFARLRDRLPAARIGNIYGPTEATVYATAWFGDDPEGAPPIGRPIEGACAHVLDSSLSPVPPGVPGELYLGGQGVADGYLRRAGLTAQRFVADPFGPPGARLYRTGDLAQWTADGQIDYLGRLDDQVKVRGFRVEPGEVESALLSHPAVRRAVVLADGGGSLTAFVVADQPVAERDLLATVADRVPSYLVPSTVEQLAEPPLTASGKLDRKALAARPKTASVTRAPRTPQEEVLAGLFAELLGVGEVGIDDDFFTLGGHSLLVVRLIGRVRAVFGVDLPVREVFDHPSVAALAARLGEGDPARPPLRPAARPEVIPLSYAQQRLWFLDRLGNAGAAYNIPLVARMRGSLDIPALRAALGDVAARHESLRTVFAESGETARQVILDEARPELVEQECQTGLDAALSEVVRYEFDLSAEIPLRAWVLRVAAEESVVVLLVHHIAADEWSAGPLLGDLATAYGARVSGTVPSWTPLPVQYADYALWQRELLGSEGDPGSLLASQTSYWRKTLAELPDELPLPRDRPRPAVPTYGGGSVPFHFPAETHRRARKLAADAGATVFMVLQAGVAGLLSRLGAGDDIPLGCPVAGRGDGALDGLVGFFVNTLVLRTDVSGDPSLRSLVSRVRETNLGAFANQDVPFERLVELVNPERSLSRHPLFQVGVTYEHRARPLPGLPGLEVEPVAARTGAAKFDLTFSFVESPDGVHGSLNYSTDQFDQATAERIARSLTTFLGRALTEPNSPSGRWDVLDESERRDLLVRRNETARAVPDVTLPVLFEAFAKSTPDTAAVESDEGTLSYADLNAAANRLARALVARGIGPEDKVAVALPRSPQAVVAALATMKAGGTYLPVDPAYPAERISYLLWDAEPAAVVTASGIELPEVAPALVLDDPESAAWIAGLPGTDLTDADRRSPLRPSNSAYVIYTSGSTGRPKGVLVTHGGVPSLAETMRREFGAGPGSRVLQFASLSFDTAMWEIGMALLTGATLVFAGEEDRLGDRLAAFVREHRITHLTLPPAALAAVTTGFAHETTLIVAGEACGPDLVDRFAGAHRMFNSYGPTETTVDITLSRCRPESATTRVPIGLPVDNTVVYVLDEFLRPVPPGVVGELYAGGFGLARGYLERPSLTASRFVPDPFGRAGARLYRTGDLVRWNNSGELEYVGRSDGQVKIRGFRVELGEIEAVLSRHPAVVSCAVIDREDTPGERRLAAYVVGSADPADLRAYLSGALPSYQVPASITVLDALPLTPHGKLDRAALPAPRYESSGEAAREGIEELLAGLFGEVLGIPAPSARESFFDLGGHSLLATRLLSRIRTVLGCEIPLRELFDNPTVAGLAAALGAAAEGRPAATAMVRPKELPLSFAQQRLWFFDRLHGPDATYNIPLAARFTGPLDPAALRTALNDVVMRHESLRTVFEETQQRILSEVDVPWVFEDISEDEVAAKVREEAQYCFALGTEIPIRAKLLRVAADDHVLVLLVHHIASDEWSTAPLLRDLGQAYERRKAGQAPDFTPLPVQYADYALWQRELLGDEHDPESLFSRQLAFWRNALADLPEELPVPRDRPRPAVADSRGGAVPFALDEDTSRGLRELAADAGASLFMVLQAAIAGLLRAFGAGTDIPLGVPVAGRTDEAFDDLVGFFVNTLVHRCDVSGDPEFTELVRRVREGSLAAYAHQDVPFERVVEAVGAQRSLARHPLFQVMVVHQHRGNEQFGLPGVETASVPAPDEVARFDLTFMCTDHRDGVITGAVNYRTALFDTATAQRLARALERFCVSVVSAPSTRLSRIDVLGENERRRLLSLGDGGPIPAAETFPDLFAAQSARTPDQPALVCDDTELAYAELTARVSRLARALIDAGAGPDRVVAVMLPRTADMIVALLAVLQSGGAYLPIDPDYPDERITVMLEDAAPVALVTVADLTTRTAGALPRLVLDGDDRERIAAYPAEPVGDAERLAPLHAGHPAYVIYTSGSTGTPKGVIVPHEGVVKLRELQNHVYRPGRRTRMLHFVSLSFDLAFWQMMVPLVSGGTLVLAPSDVRVPGEQFTEYLRRHEVNVVNVPPSFIGALPAGCELPPEATLAVGAERMPAELTERFAGRPLINFYGPTEATVNATTWLRSPEWTPGPVPIGRPDPGVRAYVLDEFLRPVPSGVAGELYLGGSGLARGYLGRPGLTADRFVADPFGPPGSRLYRTGDRVRWLATGNLDFLGRTDDQVKIRGFRIEPGEAEAALAALPAVAQAVVLVREDQPGIRRLAGYVVPAGEATVDGATLRRELAAVLPDYLVPAAIVVLDALPVTTNGKVDRAALPAPDFTGRDGGRPPAPGAEQALAAVFADLLGVASVSADDDFFALGGDSIVSIGLTSRAREAGLRITPRQVFEGRTVAGIAELAAEVTAEPAAEPADAAVGPVAATPMLRRFTERGPMPARFAQSMLLRVPAGTSIERLRQVLDALLDRHDLLRGRLSGDRLEVRPIGAVRAADVLTAGETGRMADEARQAYDELSPKRGDLIRAVWFDGGPDEQGRLLLVVHHLAVDGVSWRIISADLARAWKSGALLPRTGTSVRTWAAGLTESAAHRDGEIELWQDTLRAGGRTFGDRDLDPAVDTVATMGRHSVTLPPDLTEPLLTEVPAAFHAGINEVLLGTLAVAFAAWRRGRGGLLVEMEGHGREEQVVAGADLAQTVGWFTSVFPVAVAVSDEEVDDALNGGPALTAVVKRAKQRLRAIPDGGIGFGLLRYLRGALADLRTPRFGFNYLGRFGTGGSDEPWTPAPEAVALGGALSPDMALEHVLELNALTQDRETGPELVAQWSFASGILGEDEIADLAGKWFAVLRNLVENRTADHGHSPADFPLVPLGQSDVDDLDTRFPAVDVWPLTPFQRDLFEEAETGPAGHAVGTIQLVLDFDGDVDPGRLREAAAAFLRRQPNLRTAFTRTASGVPVAVVHADPPLPWREADDVVLEERARPVALDQAPPLRFVFSPVQRRLVLTSHHVLLDGWSTSLVIAELLAGYRGEEVPRARPYRDFLHWRRDGAEEAWRDQLVGLPGPTLVAPDAPRVLSRVPDRLVGELSEEATARLSDRARAAGVTLSTAVQAAWGSWLSERTGRADVVFGAVVSGRPADLPGADRTPGLFVNTVPVRVRSGSLAELHAAQVAMLDHHHADVRRIAELAGYERLFDTVVLFENFPAGGGAAPETEPRVAGVGGWDNLPYPLTLWVTPGRRLHLRLGYRGDVFTEAQARAVLDRLCDLLD</sequence>
<dbReference type="InterPro" id="IPR045851">
    <property type="entry name" value="AMP-bd_C_sf"/>
</dbReference>
<dbReference type="InterPro" id="IPR001242">
    <property type="entry name" value="Condensation_dom"/>
</dbReference>
<keyword evidence="3" id="KW-0597">Phosphoprotein</keyword>
<protein>
    <submittedName>
        <fullName evidence="8">Amino acid adenylation domain-containing protein/non-ribosomal peptide synthase protein (TIGR01720 family)</fullName>
    </submittedName>
</protein>
<dbReference type="GO" id="GO:0017000">
    <property type="term" value="P:antibiotic biosynthetic process"/>
    <property type="evidence" value="ECO:0007669"/>
    <property type="project" value="UniProtKB-KW"/>
</dbReference>
<dbReference type="GO" id="GO:0044550">
    <property type="term" value="P:secondary metabolite biosynthetic process"/>
    <property type="evidence" value="ECO:0007669"/>
    <property type="project" value="UniProtKB-ARBA"/>
</dbReference>
<dbReference type="Gene3D" id="3.30.559.30">
    <property type="entry name" value="Nonribosomal peptide synthetase, condensation domain"/>
    <property type="match status" value="5"/>
</dbReference>
<keyword evidence="2" id="KW-0596">Phosphopantetheine</keyword>
<comment type="caution">
    <text evidence="8">The sequence shown here is derived from an EMBL/GenBank/DDBJ whole genome shotgun (WGS) entry which is preliminary data.</text>
</comment>
<accession>A0A840IWV7</accession>
<dbReference type="GO" id="GO:0072330">
    <property type="term" value="P:monocarboxylic acid biosynthetic process"/>
    <property type="evidence" value="ECO:0007669"/>
    <property type="project" value="UniProtKB-ARBA"/>
</dbReference>
<dbReference type="SUPFAM" id="SSF56801">
    <property type="entry name" value="Acetyl-CoA synthetase-like"/>
    <property type="match status" value="3"/>
</dbReference>
<evidence type="ECO:0000313" key="9">
    <source>
        <dbReference type="Proteomes" id="UP000581769"/>
    </source>
</evidence>
<dbReference type="CDD" id="cd19543">
    <property type="entry name" value="DCL_NRPS"/>
    <property type="match status" value="1"/>
</dbReference>
<dbReference type="NCBIfam" id="TIGR01733">
    <property type="entry name" value="AA-adenyl-dom"/>
    <property type="match status" value="3"/>
</dbReference>
<keyword evidence="4" id="KW-0677">Repeat</keyword>
<comment type="cofactor">
    <cofactor evidence="1">
        <name>pantetheine 4'-phosphate</name>
        <dbReference type="ChEBI" id="CHEBI:47942"/>
    </cofactor>
</comment>
<dbReference type="Pfam" id="PF13193">
    <property type="entry name" value="AMP-binding_C"/>
    <property type="match status" value="3"/>
</dbReference>
<dbReference type="FunFam" id="3.40.50.980:FF:000001">
    <property type="entry name" value="Non-ribosomal peptide synthetase"/>
    <property type="match status" value="2"/>
</dbReference>
<dbReference type="PROSITE" id="PS00455">
    <property type="entry name" value="AMP_BINDING"/>
    <property type="match status" value="3"/>
</dbReference>
<dbReference type="InterPro" id="IPR036736">
    <property type="entry name" value="ACP-like_sf"/>
</dbReference>
<dbReference type="InterPro" id="IPR010071">
    <property type="entry name" value="AA_adenyl_dom"/>
</dbReference>
<reference evidence="8 9" key="1">
    <citation type="submission" date="2020-08" db="EMBL/GenBank/DDBJ databases">
        <title>Sequencing the genomes of 1000 actinobacteria strains.</title>
        <authorList>
            <person name="Klenk H.-P."/>
        </authorList>
    </citation>
    <scope>NUCLEOTIDE SEQUENCE [LARGE SCALE GENOMIC DNA]</scope>
    <source>
        <strain evidence="8 9">DSM 45859</strain>
    </source>
</reference>
<dbReference type="PROSITE" id="PS00012">
    <property type="entry name" value="PHOSPHOPANTETHEINE"/>
    <property type="match status" value="3"/>
</dbReference>
<feature type="domain" description="Carrier" evidence="7">
    <location>
        <begin position="933"/>
        <end position="1008"/>
    </location>
</feature>
<proteinExistence type="predicted"/>
<dbReference type="NCBIfam" id="NF003417">
    <property type="entry name" value="PRK04813.1"/>
    <property type="match status" value="3"/>
</dbReference>
<evidence type="ECO:0000256" key="2">
    <source>
        <dbReference type="ARBA" id="ARBA00022450"/>
    </source>
</evidence>
<evidence type="ECO:0000313" key="8">
    <source>
        <dbReference type="EMBL" id="MBB4685797.1"/>
    </source>
</evidence>
<evidence type="ECO:0000256" key="4">
    <source>
        <dbReference type="ARBA" id="ARBA00022737"/>
    </source>
</evidence>
<dbReference type="InterPro" id="IPR023213">
    <property type="entry name" value="CAT-like_dom_sf"/>
</dbReference>
<dbReference type="Gene3D" id="3.30.559.10">
    <property type="entry name" value="Chloramphenicol acetyltransferase-like domain"/>
    <property type="match status" value="5"/>
</dbReference>
<gene>
    <name evidence="8" type="ORF">BJY18_003282</name>
</gene>
<dbReference type="FunFam" id="3.30.300.30:FF:000010">
    <property type="entry name" value="Enterobactin synthetase component F"/>
    <property type="match status" value="1"/>
</dbReference>
<dbReference type="CDD" id="cd19540">
    <property type="entry name" value="LCL_NRPS-like"/>
    <property type="match status" value="2"/>
</dbReference>
<dbReference type="InterPro" id="IPR025110">
    <property type="entry name" value="AMP-bd_C"/>
</dbReference>